<organism evidence="2 3">
    <name type="scientific">Senna tora</name>
    <dbReference type="NCBI Taxonomy" id="362788"/>
    <lineage>
        <taxon>Eukaryota</taxon>
        <taxon>Viridiplantae</taxon>
        <taxon>Streptophyta</taxon>
        <taxon>Embryophyta</taxon>
        <taxon>Tracheophyta</taxon>
        <taxon>Spermatophyta</taxon>
        <taxon>Magnoliopsida</taxon>
        <taxon>eudicotyledons</taxon>
        <taxon>Gunneridae</taxon>
        <taxon>Pentapetalae</taxon>
        <taxon>rosids</taxon>
        <taxon>fabids</taxon>
        <taxon>Fabales</taxon>
        <taxon>Fabaceae</taxon>
        <taxon>Caesalpinioideae</taxon>
        <taxon>Cassia clade</taxon>
        <taxon>Senna</taxon>
    </lineage>
</organism>
<gene>
    <name evidence="2" type="ORF">G2W53_034621</name>
</gene>
<sequence>MSQSEVEPKERDFSTGLKDEGKAGKDLLDLFVTTGSSEIVRLHLLYRRLVDWEAAALNHSAP</sequence>
<name>A0A834T2Z2_9FABA</name>
<protein>
    <submittedName>
        <fullName evidence="2">Uncharacterized protein</fullName>
    </submittedName>
</protein>
<dbReference type="Proteomes" id="UP000634136">
    <property type="component" value="Unassembled WGS sequence"/>
</dbReference>
<evidence type="ECO:0000313" key="3">
    <source>
        <dbReference type="Proteomes" id="UP000634136"/>
    </source>
</evidence>
<evidence type="ECO:0000313" key="2">
    <source>
        <dbReference type="EMBL" id="KAF7813645.1"/>
    </source>
</evidence>
<accession>A0A834T2Z2</accession>
<feature type="region of interest" description="Disordered" evidence="1">
    <location>
        <begin position="1"/>
        <end position="21"/>
    </location>
</feature>
<dbReference type="EMBL" id="JAAIUW010000010">
    <property type="protein sequence ID" value="KAF7813645.1"/>
    <property type="molecule type" value="Genomic_DNA"/>
</dbReference>
<reference evidence="2" key="1">
    <citation type="submission" date="2020-09" db="EMBL/GenBank/DDBJ databases">
        <title>Genome-Enabled Discovery of Anthraquinone Biosynthesis in Senna tora.</title>
        <authorList>
            <person name="Kang S.-H."/>
            <person name="Pandey R.P."/>
            <person name="Lee C.-M."/>
            <person name="Sim J.-S."/>
            <person name="Jeong J.-T."/>
            <person name="Choi B.-S."/>
            <person name="Jung M."/>
            <person name="Ginzburg D."/>
            <person name="Zhao K."/>
            <person name="Won S.Y."/>
            <person name="Oh T.-J."/>
            <person name="Yu Y."/>
            <person name="Kim N.-H."/>
            <person name="Lee O.R."/>
            <person name="Lee T.-H."/>
            <person name="Bashyal P."/>
            <person name="Kim T.-S."/>
            <person name="Lee W.-H."/>
            <person name="Kawkins C."/>
            <person name="Kim C.-K."/>
            <person name="Kim J.S."/>
            <person name="Ahn B.O."/>
            <person name="Rhee S.Y."/>
            <person name="Sohng J.K."/>
        </authorList>
    </citation>
    <scope>NUCLEOTIDE SEQUENCE</scope>
    <source>
        <tissue evidence="2">Leaf</tissue>
    </source>
</reference>
<comment type="caution">
    <text evidence="2">The sequence shown here is derived from an EMBL/GenBank/DDBJ whole genome shotgun (WGS) entry which is preliminary data.</text>
</comment>
<proteinExistence type="predicted"/>
<evidence type="ECO:0000256" key="1">
    <source>
        <dbReference type="SAM" id="MobiDB-lite"/>
    </source>
</evidence>
<dbReference type="AlphaFoldDB" id="A0A834T2Z2"/>
<keyword evidence="3" id="KW-1185">Reference proteome</keyword>